<evidence type="ECO:0000313" key="2">
    <source>
        <dbReference type="Proteomes" id="UP000234474"/>
    </source>
</evidence>
<dbReference type="VEuPathDB" id="FungiDB:P174DRAFT_147083"/>
<dbReference type="Proteomes" id="UP000234474">
    <property type="component" value="Unassembled WGS sequence"/>
</dbReference>
<name>A0A2I1CDZ7_ASPN1</name>
<dbReference type="AlphaFoldDB" id="A0A2I1CDZ7"/>
<dbReference type="OrthoDB" id="5552418at2759"/>
<sequence length="107" mass="12623">MFYSDRLQLWNDFNICWLGVCQRQKDMTQEALRTGHQPSNTSMLSSDRLDDMGRELIQLCDQMEQHGLVDYQMGIWEEEILCGKNPTLVEKSCQEIWHSCLIRRLIA</sequence>
<evidence type="ECO:0000313" key="1">
    <source>
        <dbReference type="EMBL" id="PKX95847.1"/>
    </source>
</evidence>
<proteinExistence type="predicted"/>
<dbReference type="RefSeq" id="XP_024684442.1">
    <property type="nucleotide sequence ID" value="XM_024821149.1"/>
</dbReference>
<organism evidence="1 2">
    <name type="scientific">Aspergillus novofumigatus (strain IBT 16806)</name>
    <dbReference type="NCBI Taxonomy" id="1392255"/>
    <lineage>
        <taxon>Eukaryota</taxon>
        <taxon>Fungi</taxon>
        <taxon>Dikarya</taxon>
        <taxon>Ascomycota</taxon>
        <taxon>Pezizomycotina</taxon>
        <taxon>Eurotiomycetes</taxon>
        <taxon>Eurotiomycetidae</taxon>
        <taxon>Eurotiales</taxon>
        <taxon>Aspergillaceae</taxon>
        <taxon>Aspergillus</taxon>
        <taxon>Aspergillus subgen. Fumigati</taxon>
    </lineage>
</organism>
<protein>
    <submittedName>
        <fullName evidence="1">Uncharacterized protein</fullName>
    </submittedName>
</protein>
<accession>A0A2I1CDZ7</accession>
<keyword evidence="2" id="KW-1185">Reference proteome</keyword>
<reference evidence="2" key="1">
    <citation type="journal article" date="2018" name="Proc. Natl. Acad. Sci. U.S.A.">
        <title>Linking secondary metabolites to gene clusters through genome sequencing of six diverse Aspergillus species.</title>
        <authorList>
            <person name="Kaerboelling I."/>
            <person name="Vesth T.C."/>
            <person name="Frisvad J.C."/>
            <person name="Nybo J.L."/>
            <person name="Theobald S."/>
            <person name="Kuo A."/>
            <person name="Bowyer P."/>
            <person name="Matsuda Y."/>
            <person name="Mondo S."/>
            <person name="Lyhne E.K."/>
            <person name="Kogle M.E."/>
            <person name="Clum A."/>
            <person name="Lipzen A."/>
            <person name="Salamov A."/>
            <person name="Ngan C.Y."/>
            <person name="Daum C."/>
            <person name="Chiniquy J."/>
            <person name="Barry K."/>
            <person name="LaButti K."/>
            <person name="Haridas S."/>
            <person name="Simmons B.A."/>
            <person name="Magnuson J.K."/>
            <person name="Mortensen U.H."/>
            <person name="Larsen T.O."/>
            <person name="Grigoriev I.V."/>
            <person name="Baker S.E."/>
            <person name="Andersen M.R."/>
        </authorList>
    </citation>
    <scope>NUCLEOTIDE SEQUENCE [LARGE SCALE GENOMIC DNA]</scope>
    <source>
        <strain evidence="2">IBT 16806</strain>
    </source>
</reference>
<dbReference type="STRING" id="1392255.A0A2I1CDZ7"/>
<dbReference type="EMBL" id="MSZS01000003">
    <property type="protein sequence ID" value="PKX95847.1"/>
    <property type="molecule type" value="Genomic_DNA"/>
</dbReference>
<comment type="caution">
    <text evidence="1">The sequence shown here is derived from an EMBL/GenBank/DDBJ whole genome shotgun (WGS) entry which is preliminary data.</text>
</comment>
<gene>
    <name evidence="1" type="ORF">P174DRAFT_147083</name>
</gene>
<dbReference type="GeneID" id="36528475"/>